<evidence type="ECO:0000313" key="2">
    <source>
        <dbReference type="Proteomes" id="UP000248688"/>
    </source>
</evidence>
<dbReference type="KEGG" id="est:DN752_18865"/>
<organism evidence="1 2">
    <name type="scientific">Echinicola strongylocentroti</name>
    <dbReference type="NCBI Taxonomy" id="1795355"/>
    <lineage>
        <taxon>Bacteria</taxon>
        <taxon>Pseudomonadati</taxon>
        <taxon>Bacteroidota</taxon>
        <taxon>Cytophagia</taxon>
        <taxon>Cytophagales</taxon>
        <taxon>Cyclobacteriaceae</taxon>
        <taxon>Echinicola</taxon>
    </lineage>
</organism>
<dbReference type="EMBL" id="CP030041">
    <property type="protein sequence ID" value="AWW33251.1"/>
    <property type="molecule type" value="Genomic_DNA"/>
</dbReference>
<dbReference type="AlphaFoldDB" id="A0A2Z4IQ02"/>
<protein>
    <recommendedName>
        <fullName evidence="3">ABM domain-containing protein</fullName>
    </recommendedName>
</protein>
<accession>A0A2Z4IQ02</accession>
<sequence length="252" mass="29424">MYRGADAQESHQYLVIEFIKVSSNQMVDYSENKDFLEKIYQQAVKQGDVQGWDLWSLQSGPDQGGFQYVTITYYDDPVKMMNGMTDDNFINYAKRAYSDKMSEMEIAKEVEKVKANRDLAMRAYMTVVAETEDSFNMQPGVLASFDLMKATEGQFNEYEHVEEDLYQPFHQKKVEANMMGSWKFLRTAVPMGSEADYTHMTLNFYNNYMQFFNSMEYEDMEASEEQLVAMEEGLSSRDQKWVYMATLVKAIR</sequence>
<reference evidence="1 2" key="1">
    <citation type="submission" date="2018-06" db="EMBL/GenBank/DDBJ databases">
        <title>Echinicola strongylocentroti sp. nov., isolated from a sea urchin Strongylocentrotus intermedius.</title>
        <authorList>
            <person name="Bae S.S."/>
        </authorList>
    </citation>
    <scope>NUCLEOTIDE SEQUENCE [LARGE SCALE GENOMIC DNA]</scope>
    <source>
        <strain evidence="1 2">MEBiC08714</strain>
    </source>
</reference>
<evidence type="ECO:0008006" key="3">
    <source>
        <dbReference type="Google" id="ProtNLM"/>
    </source>
</evidence>
<gene>
    <name evidence="1" type="ORF">DN752_18865</name>
</gene>
<evidence type="ECO:0000313" key="1">
    <source>
        <dbReference type="EMBL" id="AWW33251.1"/>
    </source>
</evidence>
<proteinExistence type="predicted"/>
<dbReference type="Proteomes" id="UP000248688">
    <property type="component" value="Chromosome"/>
</dbReference>
<name>A0A2Z4IQ02_9BACT</name>
<dbReference type="OrthoDB" id="1523802at2"/>
<keyword evidence="2" id="KW-1185">Reference proteome</keyword>